<name>A0A7D7QZK2_9FLAO</name>
<reference evidence="2" key="1">
    <citation type="submission" date="2020-07" db="EMBL/GenBank/DDBJ databases">
        <title>Chryseobacterium sp. CX-624.</title>
        <authorList>
            <person name="Yang C."/>
        </authorList>
    </citation>
    <scope>NUCLEOTIDE SEQUENCE</scope>
    <source>
        <strain evidence="2">CX-624</strain>
    </source>
</reference>
<organism evidence="2 3">
    <name type="scientific">Marnyiella aurantia</name>
    <dbReference type="NCBI Taxonomy" id="2758037"/>
    <lineage>
        <taxon>Bacteria</taxon>
        <taxon>Pseudomonadati</taxon>
        <taxon>Bacteroidota</taxon>
        <taxon>Flavobacteriia</taxon>
        <taxon>Flavobacteriales</taxon>
        <taxon>Weeksellaceae</taxon>
        <taxon>Marnyiella</taxon>
    </lineage>
</organism>
<evidence type="ECO:0000313" key="1">
    <source>
        <dbReference type="EMBL" id="MBA5247904.1"/>
    </source>
</evidence>
<sequence length="259" mass="30088">MCKSFRSAPTFAHRSADYIRSCVKAFSLSQKPSTHLRIGKIPSGKQAFRGNFANPRFVSRNVKTRFRMKYVFTIILLIIATVGCEKKINSNEADLVKFGYYPPFIQHFEIIANLGDKSLIFYNPSKYSIPPPPPPHKDANDKELERRRIEHQQFIHDNPKLEPEYLELNEEEIKAIQKIITSFKENDFKEDQKGYPVMDGANTNTVIVLNDHRIYSIGGYEGTNNTKKEHELTSKLFSLFKLKSKSRINRQFIQKLEKR</sequence>
<evidence type="ECO:0000313" key="2">
    <source>
        <dbReference type="EMBL" id="QMS99526.1"/>
    </source>
</evidence>
<evidence type="ECO:0000313" key="4">
    <source>
        <dbReference type="Proteomes" id="UP000539710"/>
    </source>
</evidence>
<dbReference type="Proteomes" id="UP000539710">
    <property type="component" value="Unassembled WGS sequence"/>
</dbReference>
<reference evidence="1" key="4">
    <citation type="submission" date="2020-07" db="EMBL/GenBank/DDBJ databases">
        <authorList>
            <person name="Yang C."/>
        </authorList>
    </citation>
    <scope>NUCLEOTIDE SEQUENCE</scope>
    <source>
        <strain evidence="1">Cx-624</strain>
    </source>
</reference>
<reference evidence="4" key="3">
    <citation type="submission" date="2020-07" db="EMBL/GenBank/DDBJ databases">
        <title>Flavobacterium sp. xlx-214.</title>
        <authorList>
            <person name="Yang C."/>
        </authorList>
    </citation>
    <scope>NUCLEOTIDE SEQUENCE [LARGE SCALE GENOMIC DNA]</scope>
    <source>
        <strain evidence="4">CX-624</strain>
    </source>
</reference>
<dbReference type="KEGG" id="cbau:H1R16_05900"/>
<proteinExistence type="predicted"/>
<dbReference type="EMBL" id="CP059472">
    <property type="protein sequence ID" value="QMS99526.1"/>
    <property type="molecule type" value="Genomic_DNA"/>
</dbReference>
<dbReference type="AlphaFoldDB" id="A0A7D7QZK2"/>
<dbReference type="RefSeq" id="WP_181888003.1">
    <property type="nucleotide sequence ID" value="NZ_CP059472.1"/>
</dbReference>
<dbReference type="EMBL" id="JACEUX010000006">
    <property type="protein sequence ID" value="MBA5247904.1"/>
    <property type="molecule type" value="Genomic_DNA"/>
</dbReference>
<protein>
    <submittedName>
        <fullName evidence="2">Uncharacterized protein</fullName>
    </submittedName>
</protein>
<accession>A0A7D7QZK2</accession>
<keyword evidence="4" id="KW-1185">Reference proteome</keyword>
<gene>
    <name evidence="2" type="ORF">H1R16_05900</name>
    <name evidence="1" type="ORF">H2507_12105</name>
</gene>
<evidence type="ECO:0000313" key="3">
    <source>
        <dbReference type="Proteomes" id="UP000515349"/>
    </source>
</evidence>
<dbReference type="Proteomes" id="UP000515349">
    <property type="component" value="Chromosome"/>
</dbReference>
<reference evidence="3" key="2">
    <citation type="submission" date="2020-07" db="EMBL/GenBank/DDBJ databases">
        <title>Chryseobacterium sp.cx-624.</title>
        <authorList>
            <person name="Yang C."/>
        </authorList>
    </citation>
    <scope>NUCLEOTIDE SEQUENCE [LARGE SCALE GENOMIC DNA]</scope>
    <source>
        <strain evidence="3">cx-624</strain>
    </source>
</reference>